<comment type="similarity">
    <text evidence="2">Belongs to the ABC transporter superfamily. ABCC family. Conjugate transporter (TC 3.A.1.208) subfamily.</text>
</comment>
<dbReference type="PRINTS" id="PR00185">
    <property type="entry name" value="EUKARYTPORIN"/>
</dbReference>
<evidence type="ECO:0000256" key="3">
    <source>
        <dbReference type="ARBA" id="ARBA00022448"/>
    </source>
</evidence>
<dbReference type="CDD" id="cd07306">
    <property type="entry name" value="Porin3_VDAC"/>
    <property type="match status" value="1"/>
</dbReference>
<feature type="transmembrane region" description="Helical" evidence="9">
    <location>
        <begin position="289"/>
        <end position="312"/>
    </location>
</feature>
<dbReference type="SUPFAM" id="SSF52540">
    <property type="entry name" value="P-loop containing nucleoside triphosphate hydrolases"/>
    <property type="match status" value="2"/>
</dbReference>
<dbReference type="InterPro" id="IPR023614">
    <property type="entry name" value="Porin_dom_sf"/>
</dbReference>
<dbReference type="InterPro" id="IPR011527">
    <property type="entry name" value="ABC1_TM_dom"/>
</dbReference>
<dbReference type="InterPro" id="IPR003439">
    <property type="entry name" value="ABC_transporter-like_ATP-bd"/>
</dbReference>
<dbReference type="InterPro" id="IPR027417">
    <property type="entry name" value="P-loop_NTPase"/>
</dbReference>
<evidence type="ECO:0000256" key="6">
    <source>
        <dbReference type="ARBA" id="ARBA00022840"/>
    </source>
</evidence>
<evidence type="ECO:0000256" key="2">
    <source>
        <dbReference type="ARBA" id="ARBA00009726"/>
    </source>
</evidence>
<dbReference type="GO" id="GO:0005524">
    <property type="term" value="F:ATP binding"/>
    <property type="evidence" value="ECO:0007669"/>
    <property type="project" value="UniProtKB-KW"/>
</dbReference>
<dbReference type="InterPro" id="IPR003593">
    <property type="entry name" value="AAA+_ATPase"/>
</dbReference>
<keyword evidence="4 9" id="KW-0812">Transmembrane</keyword>
<feature type="transmembrane region" description="Helical" evidence="9">
    <location>
        <begin position="366"/>
        <end position="389"/>
    </location>
</feature>
<dbReference type="GO" id="GO:0008308">
    <property type="term" value="F:voltage-gated monoatomic anion channel activity"/>
    <property type="evidence" value="ECO:0007669"/>
    <property type="project" value="InterPro"/>
</dbReference>
<keyword evidence="7 9" id="KW-1133">Transmembrane helix</keyword>
<gene>
    <name evidence="12" type="ORF">PNEJI1_002073</name>
</gene>
<dbReference type="Proteomes" id="UP000010422">
    <property type="component" value="Unassembled WGS sequence"/>
</dbReference>
<keyword evidence="3" id="KW-0813">Transport</keyword>
<dbReference type="Gene3D" id="2.40.160.10">
    <property type="entry name" value="Porin"/>
    <property type="match status" value="1"/>
</dbReference>
<evidence type="ECO:0008006" key="14">
    <source>
        <dbReference type="Google" id="ProtNLM"/>
    </source>
</evidence>
<dbReference type="PROSITE" id="PS00211">
    <property type="entry name" value="ABC_TRANSPORTER_1"/>
    <property type="match status" value="2"/>
</dbReference>
<evidence type="ECO:0000256" key="7">
    <source>
        <dbReference type="ARBA" id="ARBA00022989"/>
    </source>
</evidence>
<sequence>GELVCIVGPIGSGKSTLLLSIINETYKIYGTININGTIGYCSQVSWIQNSTVMDNILFGKPYDKHKYQKVINVCCLDVDIQTFANRDLTEIGEKGVTLSGGQKQRINIARSVYFDADIILLDDSLSSVDSNVSKDIFEKCIRNFLKDKTVIFVTHHLNILSKADKIVYLENGEIMEMGKYSDLINKQEYFYHFVEEFIKVEEQEEETSEKTTEGFQVKENEFNTLMQKEEREIGSIKWIVYIQFIRAAGGLWLVPVIILLLSAFEFVNIGNNLWLSFWSKNQFQKSPNFYIFIYLALGVAQTLLYFIIYYAYYACSKNATTNMHHKAVERVIRAPMLFFDTTPLGRIINKFTKDIKILDNSLADSYLLFSLTSSYIVAIFILITLIVSSREVKRLDSLQKSDLYAQISETLTDAIGNMIILSITILSITSDIDATTTGLILSYCLQIVSMMSWMLRQFAEVEINMNSVERLHHYADKLGTEAPLVIPEKRPPPDWPQNGEIIFNDVWLKYREELPYSLKGLNIRINKGEKVGIVGRTGAGKSSIMVALYRLVELSKGSIIIDGICISEIGLHDLRSKLSIIPQEPTLFEGTIRSNLDPFNEYTDQEVWDSLERSWFLDSIKRQYTSEKDGSSKFSLESPVEIDGQNFSLGQRQLLTMARALLRKSKIIIFDEATSSIDARTELKIQNTIQNEFKNATLLCIGNRIKTVINYDTIIVIDSGTLVESGSPQELFNKQDGVFRSLCFSAGITNIVPSYDDFAKQQNDIFSKDFPIDGASLDIRTKAPNGVEFSVKGNQTSKIGSILGQLEGKYSDKLSGFSFLQNWTTNNALATKIELQDHLAKGLSADINTTLFLSSNTKNAKLGLGYKQPTVNVRTTIDLFKGPTFLGNIVVGKDGFLAGGNISYDILNGSITDYAASIGCIQPQYSIAVQATQNLSVFSASYYHRVNSLTEVAGRMTWDTKKPSSMIALEVGTKHFLDKDVFVK</sequence>
<dbReference type="GO" id="GO:0016887">
    <property type="term" value="F:ATP hydrolysis activity"/>
    <property type="evidence" value="ECO:0007669"/>
    <property type="project" value="InterPro"/>
</dbReference>
<dbReference type="EMBL" id="CAKM01000128">
    <property type="protein sequence ID" value="CCJ28853.1"/>
    <property type="molecule type" value="Genomic_DNA"/>
</dbReference>
<proteinExistence type="inferred from homology"/>
<organism evidence="13">
    <name type="scientific">Pneumocystis jirovecii</name>
    <name type="common">Human pneumocystis pneumonia agent</name>
    <dbReference type="NCBI Taxonomy" id="42068"/>
    <lineage>
        <taxon>Eukaryota</taxon>
        <taxon>Fungi</taxon>
        <taxon>Dikarya</taxon>
        <taxon>Ascomycota</taxon>
        <taxon>Taphrinomycotina</taxon>
        <taxon>Pneumocystomycetes</taxon>
        <taxon>Pneumocystaceae</taxon>
        <taxon>Pneumocystis</taxon>
    </lineage>
</organism>
<feature type="non-terminal residue" evidence="12">
    <location>
        <position position="1"/>
    </location>
</feature>
<keyword evidence="6" id="KW-0067">ATP-binding</keyword>
<dbReference type="FunCoup" id="L0P905">
    <property type="interactions" value="74"/>
</dbReference>
<accession>L0P905</accession>
<keyword evidence="5" id="KW-0547">Nucleotide-binding</keyword>
<dbReference type="PANTHER" id="PTHR24223:SF456">
    <property type="entry name" value="MULTIDRUG RESISTANCE-ASSOCIATED PROTEIN LETHAL(2)03659"/>
    <property type="match status" value="1"/>
</dbReference>
<evidence type="ECO:0000256" key="4">
    <source>
        <dbReference type="ARBA" id="ARBA00022692"/>
    </source>
</evidence>
<evidence type="ECO:0000259" key="11">
    <source>
        <dbReference type="PROSITE" id="PS50929"/>
    </source>
</evidence>
<evidence type="ECO:0000259" key="10">
    <source>
        <dbReference type="PROSITE" id="PS50893"/>
    </source>
</evidence>
<dbReference type="CDD" id="cd03250">
    <property type="entry name" value="ABCC_MRP_domain1"/>
    <property type="match status" value="1"/>
</dbReference>
<dbReference type="InterPro" id="IPR036640">
    <property type="entry name" value="ABC1_TM_sf"/>
</dbReference>
<reference evidence="12 13" key="1">
    <citation type="journal article" date="2012" name="MBio">
        <title>De novo assembly of the Pneumocystis jirovecii genome from a single bronchoalveolar lavage fluid specimen from a patient.</title>
        <authorList>
            <person name="Cisse O.H."/>
            <person name="Pagni M."/>
            <person name="Hauser P.M."/>
        </authorList>
    </citation>
    <scope>NUCLEOTIDE SEQUENCE [LARGE SCALE GENOMIC DNA]</scope>
    <source>
        <strain evidence="12 13">SE8</strain>
    </source>
</reference>
<feature type="transmembrane region" description="Helical" evidence="9">
    <location>
        <begin position="252"/>
        <end position="277"/>
    </location>
</feature>
<dbReference type="InterPro" id="IPR027246">
    <property type="entry name" value="Porin_Euk/Tom40"/>
</dbReference>
<dbReference type="AlphaFoldDB" id="L0P905"/>
<evidence type="ECO:0000256" key="9">
    <source>
        <dbReference type="SAM" id="Phobius"/>
    </source>
</evidence>
<dbReference type="PROSITE" id="PS50893">
    <property type="entry name" value="ABC_TRANSPORTER_2"/>
    <property type="match status" value="2"/>
</dbReference>
<dbReference type="FunFam" id="3.40.50.300:FF:000997">
    <property type="entry name" value="Multidrug resistance-associated protein 1"/>
    <property type="match status" value="1"/>
</dbReference>
<dbReference type="Pfam" id="PF01459">
    <property type="entry name" value="Porin_3"/>
    <property type="match status" value="1"/>
</dbReference>
<dbReference type="SUPFAM" id="SSF90123">
    <property type="entry name" value="ABC transporter transmembrane region"/>
    <property type="match status" value="1"/>
</dbReference>
<dbReference type="Pfam" id="PF00664">
    <property type="entry name" value="ABC_membrane"/>
    <property type="match status" value="1"/>
</dbReference>
<dbReference type="Gene3D" id="3.40.50.300">
    <property type="entry name" value="P-loop containing nucleotide triphosphate hydrolases"/>
    <property type="match status" value="2"/>
</dbReference>
<dbReference type="VEuPathDB" id="FungiDB:PNEJI1_002073"/>
<feature type="domain" description="ABC transporter" evidence="10">
    <location>
        <begin position="501"/>
        <end position="744"/>
    </location>
</feature>
<dbReference type="InParanoid" id="L0P905"/>
<dbReference type="Pfam" id="PF00005">
    <property type="entry name" value="ABC_tran"/>
    <property type="match status" value="2"/>
</dbReference>
<dbReference type="FunFam" id="3.40.50.300:FF:000565">
    <property type="entry name" value="ABC bile acid transporter"/>
    <property type="match status" value="1"/>
</dbReference>
<feature type="non-terminal residue" evidence="12">
    <location>
        <position position="984"/>
    </location>
</feature>
<dbReference type="PANTHER" id="PTHR24223">
    <property type="entry name" value="ATP-BINDING CASSETTE SUB-FAMILY C"/>
    <property type="match status" value="1"/>
</dbReference>
<feature type="domain" description="ABC transporter" evidence="10">
    <location>
        <begin position="1"/>
        <end position="196"/>
    </location>
</feature>
<dbReference type="GO" id="GO:0005741">
    <property type="term" value="C:mitochondrial outer membrane"/>
    <property type="evidence" value="ECO:0007669"/>
    <property type="project" value="InterPro"/>
</dbReference>
<dbReference type="InterPro" id="IPR017871">
    <property type="entry name" value="ABC_transporter-like_CS"/>
</dbReference>
<evidence type="ECO:0000313" key="13">
    <source>
        <dbReference type="Proteomes" id="UP000010422"/>
    </source>
</evidence>
<dbReference type="SMART" id="SM00382">
    <property type="entry name" value="AAA"/>
    <property type="match status" value="2"/>
</dbReference>
<dbReference type="InterPro" id="IPR050173">
    <property type="entry name" value="ABC_transporter_C-like"/>
</dbReference>
<evidence type="ECO:0000256" key="5">
    <source>
        <dbReference type="ARBA" id="ARBA00022741"/>
    </source>
</evidence>
<dbReference type="Gene3D" id="1.20.1560.10">
    <property type="entry name" value="ABC transporter type 1, transmembrane domain"/>
    <property type="match status" value="2"/>
</dbReference>
<dbReference type="PROSITE" id="PS50929">
    <property type="entry name" value="ABC_TM1F"/>
    <property type="match status" value="1"/>
</dbReference>
<feature type="domain" description="ABC transmembrane type-1" evidence="11">
    <location>
        <begin position="256"/>
        <end position="386"/>
    </location>
</feature>
<protein>
    <recommendedName>
        <fullName evidence="14">ABC transporter domain-containing protein</fullName>
    </recommendedName>
</protein>
<dbReference type="GO" id="GO:0140359">
    <property type="term" value="F:ABC-type transporter activity"/>
    <property type="evidence" value="ECO:0007669"/>
    <property type="project" value="InterPro"/>
</dbReference>
<evidence type="ECO:0000313" key="12">
    <source>
        <dbReference type="EMBL" id="CCJ28853.1"/>
    </source>
</evidence>
<name>L0P905_PNEJI</name>
<evidence type="ECO:0000256" key="1">
    <source>
        <dbReference type="ARBA" id="ARBA00004141"/>
    </source>
</evidence>
<dbReference type="STRING" id="1209962.L0P905"/>
<comment type="caution">
    <text evidence="12">The sequence shown here is derived from an EMBL/GenBank/DDBJ whole genome shotgun (WGS) entry which is preliminary data.</text>
</comment>
<comment type="subcellular location">
    <subcellularLocation>
        <location evidence="1">Membrane</location>
        <topology evidence="1">Multi-pass membrane protein</topology>
    </subcellularLocation>
</comment>
<evidence type="ECO:0000256" key="8">
    <source>
        <dbReference type="ARBA" id="ARBA00023136"/>
    </source>
</evidence>
<dbReference type="CDD" id="cd03244">
    <property type="entry name" value="ABCC_MRP_domain2"/>
    <property type="match status" value="1"/>
</dbReference>
<dbReference type="InterPro" id="IPR001925">
    <property type="entry name" value="Porin_Euk"/>
</dbReference>
<keyword evidence="8 9" id="KW-0472">Membrane</keyword>